<evidence type="ECO:0000256" key="1">
    <source>
        <dbReference type="PROSITE-ProRule" id="PRU00169"/>
    </source>
</evidence>
<gene>
    <name evidence="4" type="ORF">ACHAWU_000423</name>
</gene>
<dbReference type="AlphaFoldDB" id="A0ABD3M268"/>
<feature type="compositionally biased region" description="Polar residues" evidence="2">
    <location>
        <begin position="136"/>
        <end position="150"/>
    </location>
</feature>
<comment type="caution">
    <text evidence="4">The sequence shown here is derived from an EMBL/GenBank/DDBJ whole genome shotgun (WGS) entry which is preliminary data.</text>
</comment>
<feature type="region of interest" description="Disordered" evidence="2">
    <location>
        <begin position="94"/>
        <end position="123"/>
    </location>
</feature>
<reference evidence="4 5" key="1">
    <citation type="submission" date="2024-10" db="EMBL/GenBank/DDBJ databases">
        <title>Updated reference genomes for cyclostephanoid diatoms.</title>
        <authorList>
            <person name="Roberts W.R."/>
            <person name="Alverson A.J."/>
        </authorList>
    </citation>
    <scope>NUCLEOTIDE SEQUENCE [LARGE SCALE GENOMIC DNA]</scope>
    <source>
        <strain evidence="4 5">AJA232-27</strain>
    </source>
</reference>
<dbReference type="PROSITE" id="PS50110">
    <property type="entry name" value="RESPONSE_REGULATORY"/>
    <property type="match status" value="1"/>
</dbReference>
<proteinExistence type="predicted"/>
<feature type="compositionally biased region" description="Low complexity" evidence="2">
    <location>
        <begin position="94"/>
        <end position="120"/>
    </location>
</feature>
<feature type="compositionally biased region" description="Low complexity" evidence="2">
    <location>
        <begin position="156"/>
        <end position="168"/>
    </location>
</feature>
<dbReference type="EMBL" id="JALLBG020000254">
    <property type="protein sequence ID" value="KAL3757782.1"/>
    <property type="molecule type" value="Genomic_DNA"/>
</dbReference>
<feature type="region of interest" description="Disordered" evidence="2">
    <location>
        <begin position="53"/>
        <end position="81"/>
    </location>
</feature>
<dbReference type="InterPro" id="IPR001789">
    <property type="entry name" value="Sig_transdc_resp-reg_receiver"/>
</dbReference>
<name>A0ABD3M268_9STRA</name>
<evidence type="ECO:0000313" key="4">
    <source>
        <dbReference type="EMBL" id="KAL3757782.1"/>
    </source>
</evidence>
<accession>A0ABD3M268</accession>
<comment type="caution">
    <text evidence="1">Lacks conserved residue(s) required for the propagation of feature annotation.</text>
</comment>
<protein>
    <recommendedName>
        <fullName evidence="3">Response regulatory domain-containing protein</fullName>
    </recommendedName>
</protein>
<sequence>MTIEQTDSTKIEVIGEQQTISPPLLIPSAQDPEAAAPTYPRCSRRSIFDAYWKKKSSRETSSCTAIDNGTTDPLGRSKRSTKFEPSYLGVYSFAPSPSPSSHRSSPPSLSPIDSTDSMTSSPPPCLKSILRRCRSSSNNIPSQHSGSSDSCVGVGQSSPSSSPKSSQSDFCIHPLPFHDDATSDEGSRDNIISKGTIVETVDFKRPTSMVHFDPTITVHECVDNVDRSGSSSSGSENWFSENELRAFMNETMNLCRTSAVDAYKSYCLSEVKKAYETAHEVGIKCPVLSSAYSTHRALFAEEVLYATDEDTIVHDGSLKFFQLMKEELQRVLIVDTSQSSRKLFRRHILAMFPHAQIDVASSGEDVLDKIDVCYERGFINYDLVVVEEHLHQSCDEDATTTSSISLDLTGSEILRLLNEMEIGASNRLEKCAKEKKLDSRKSLKIGVSVSLGRDCESLRNRGGADLFWSKPPPKPSNLLRNQVLNALLSKRGSAVFICGC</sequence>
<feature type="region of interest" description="Disordered" evidence="2">
    <location>
        <begin position="136"/>
        <end position="169"/>
    </location>
</feature>
<evidence type="ECO:0000313" key="5">
    <source>
        <dbReference type="Proteomes" id="UP001530293"/>
    </source>
</evidence>
<evidence type="ECO:0000259" key="3">
    <source>
        <dbReference type="PROSITE" id="PS50110"/>
    </source>
</evidence>
<evidence type="ECO:0000256" key="2">
    <source>
        <dbReference type="SAM" id="MobiDB-lite"/>
    </source>
</evidence>
<organism evidence="4 5">
    <name type="scientific">Discostella pseudostelligera</name>
    <dbReference type="NCBI Taxonomy" id="259834"/>
    <lineage>
        <taxon>Eukaryota</taxon>
        <taxon>Sar</taxon>
        <taxon>Stramenopiles</taxon>
        <taxon>Ochrophyta</taxon>
        <taxon>Bacillariophyta</taxon>
        <taxon>Coscinodiscophyceae</taxon>
        <taxon>Thalassiosirophycidae</taxon>
        <taxon>Stephanodiscales</taxon>
        <taxon>Stephanodiscaceae</taxon>
        <taxon>Discostella</taxon>
    </lineage>
</organism>
<keyword evidence="5" id="KW-1185">Reference proteome</keyword>
<feature type="domain" description="Response regulatory" evidence="3">
    <location>
        <begin position="330"/>
        <end position="485"/>
    </location>
</feature>
<dbReference type="Proteomes" id="UP001530293">
    <property type="component" value="Unassembled WGS sequence"/>
</dbReference>
<feature type="compositionally biased region" description="Polar residues" evidence="2">
    <location>
        <begin position="59"/>
        <end position="71"/>
    </location>
</feature>